<evidence type="ECO:0000256" key="11">
    <source>
        <dbReference type="ARBA" id="ARBA00048121"/>
    </source>
</evidence>
<dbReference type="SMART" id="SM00825">
    <property type="entry name" value="PKS_KS"/>
    <property type="match status" value="1"/>
</dbReference>
<dbReference type="EC" id="2.3.1.41" evidence="4"/>
<reference evidence="15 16" key="1">
    <citation type="submission" date="2023-12" db="EMBL/GenBank/DDBJ databases">
        <title>Description of an unclassified Opitutus bacterium of Verrucomicrobiota.</title>
        <authorList>
            <person name="Zhang D.-F."/>
        </authorList>
    </citation>
    <scope>NUCLEOTIDE SEQUENCE [LARGE SCALE GENOMIC DNA]</scope>
    <source>
        <strain evidence="15 16">WL0086</strain>
    </source>
</reference>
<dbReference type="PANTHER" id="PTHR11712">
    <property type="entry name" value="POLYKETIDE SYNTHASE-RELATED"/>
    <property type="match status" value="1"/>
</dbReference>
<evidence type="ECO:0000256" key="1">
    <source>
        <dbReference type="ARBA" id="ARBA00004496"/>
    </source>
</evidence>
<proteinExistence type="inferred from homology"/>
<sequence>MPASTKVLHQQSIMAKVYLTGLGAITSIGNDAKTVSQNLREMKHGVELYPPFAAASIPVKVAAPVKGFDTDSLDPEDWIYPERYRVRREYLRSMGPHGLYSYCAMTQAIEDAGLSPEDVSNDDTGLFGASAGSPNFLTYYVRRMHEMGVMRCSPLGIVASIAGTVQFNLVAHFKIKGASTGFASACASSSHALGYAYDEIMLGRQKRMFVVGAEDGNVETILPFAGMRALSMSNDPNSASRPFDKGRDGFVGTGGATVLVLESEDEVMRRGVVPYCEVAGWGQASDGHNVAISHPEGTGLANALTRALKHSGVAPEDVDYINAHATSTPIGDISEGKAIRTVFGPSGARPAISSTKALTGHGLSLAGAMETGFCALALREGFIPGSAHITEIDPAVADLNIVRETVAERPQVVINNSSGFGGANVAIVLRAVPSAS</sequence>
<dbReference type="InterPro" id="IPR016039">
    <property type="entry name" value="Thiolase-like"/>
</dbReference>
<name>A0ABZ1CBC3_9BACT</name>
<evidence type="ECO:0000313" key="16">
    <source>
        <dbReference type="Proteomes" id="UP000738431"/>
    </source>
</evidence>
<dbReference type="InterPro" id="IPR000794">
    <property type="entry name" value="Beta-ketoacyl_synthase"/>
</dbReference>
<keyword evidence="5" id="KW-0963">Cytoplasm</keyword>
<evidence type="ECO:0000256" key="10">
    <source>
        <dbReference type="ARBA" id="ARBA00042143"/>
    </source>
</evidence>
<feature type="domain" description="Ketosynthase family 3 (KS3)" evidence="14">
    <location>
        <begin position="14"/>
        <end position="431"/>
    </location>
</feature>
<dbReference type="CDD" id="cd00834">
    <property type="entry name" value="KAS_I_II"/>
    <property type="match status" value="1"/>
</dbReference>
<gene>
    <name evidence="15" type="ORF">K1X11_003925</name>
</gene>
<dbReference type="PROSITE" id="PS52004">
    <property type="entry name" value="KS3_2"/>
    <property type="match status" value="1"/>
</dbReference>
<evidence type="ECO:0000256" key="8">
    <source>
        <dbReference type="ARBA" id="ARBA00039450"/>
    </source>
</evidence>
<evidence type="ECO:0000256" key="3">
    <source>
        <dbReference type="ARBA" id="ARBA00011738"/>
    </source>
</evidence>
<comment type="subcellular location">
    <subcellularLocation>
        <location evidence="1">Cytoplasm</location>
    </subcellularLocation>
</comment>
<dbReference type="Gene3D" id="3.40.47.10">
    <property type="match status" value="2"/>
</dbReference>
<dbReference type="SUPFAM" id="SSF53901">
    <property type="entry name" value="Thiolase-like"/>
    <property type="match status" value="2"/>
</dbReference>
<evidence type="ECO:0000256" key="9">
    <source>
        <dbReference type="ARBA" id="ARBA00041620"/>
    </source>
</evidence>
<evidence type="ECO:0000256" key="5">
    <source>
        <dbReference type="ARBA" id="ARBA00022490"/>
    </source>
</evidence>
<dbReference type="InterPro" id="IPR014030">
    <property type="entry name" value="Ketoacyl_synth_N"/>
</dbReference>
<dbReference type="Pfam" id="PF02801">
    <property type="entry name" value="Ketoacyl-synt_C"/>
    <property type="match status" value="1"/>
</dbReference>
<keyword evidence="16" id="KW-1185">Reference proteome</keyword>
<comment type="catalytic activity">
    <reaction evidence="11">
        <text>(3Z)-decenoyl-[ACP] + malonyl-[ACP] + H(+) = 3-oxo-(5Z)-dodecenoyl-[ACP] + holo-[ACP] + CO2</text>
        <dbReference type="Rhea" id="RHEA:54940"/>
        <dbReference type="Rhea" id="RHEA-COMP:9623"/>
        <dbReference type="Rhea" id="RHEA-COMP:9685"/>
        <dbReference type="Rhea" id="RHEA-COMP:9927"/>
        <dbReference type="Rhea" id="RHEA-COMP:14042"/>
        <dbReference type="ChEBI" id="CHEBI:15378"/>
        <dbReference type="ChEBI" id="CHEBI:16526"/>
        <dbReference type="ChEBI" id="CHEBI:64479"/>
        <dbReference type="ChEBI" id="CHEBI:78449"/>
        <dbReference type="ChEBI" id="CHEBI:78798"/>
        <dbReference type="ChEBI" id="CHEBI:138410"/>
    </reaction>
    <physiologicalReaction direction="left-to-right" evidence="11">
        <dbReference type="Rhea" id="RHEA:54941"/>
    </physiologicalReaction>
</comment>
<dbReference type="RefSeq" id="WP_225919698.1">
    <property type="nucleotide sequence ID" value="NZ_CP139781.1"/>
</dbReference>
<evidence type="ECO:0000313" key="15">
    <source>
        <dbReference type="EMBL" id="WRQ88538.1"/>
    </source>
</evidence>
<comment type="subunit">
    <text evidence="3">Homodimer.</text>
</comment>
<protein>
    <recommendedName>
        <fullName evidence="8">3-oxoacyl-[acyl-carrier-protein] synthase 1</fullName>
        <ecNumber evidence="4">2.3.1.41</ecNumber>
    </recommendedName>
    <alternativeName>
        <fullName evidence="9">3-oxoacyl-[acyl-carrier-protein] synthase I</fullName>
    </alternativeName>
    <alternativeName>
        <fullName evidence="10">Beta-ketoacyl-ACP synthase I</fullName>
    </alternativeName>
</protein>
<comment type="similarity">
    <text evidence="2 13">Belongs to the thiolase-like superfamily. Beta-ketoacyl-ACP synthases family.</text>
</comment>
<evidence type="ECO:0000256" key="12">
    <source>
        <dbReference type="ARBA" id="ARBA00048506"/>
    </source>
</evidence>
<accession>A0ABZ1CBC3</accession>
<evidence type="ECO:0000256" key="2">
    <source>
        <dbReference type="ARBA" id="ARBA00008467"/>
    </source>
</evidence>
<dbReference type="GO" id="GO:0016746">
    <property type="term" value="F:acyltransferase activity"/>
    <property type="evidence" value="ECO:0007669"/>
    <property type="project" value="UniProtKB-KW"/>
</dbReference>
<dbReference type="InterPro" id="IPR014031">
    <property type="entry name" value="Ketoacyl_synth_C"/>
</dbReference>
<comment type="catalytic activity">
    <reaction evidence="12">
        <text>a fatty acyl-[ACP] + malonyl-[ACP] + H(+) = a 3-oxoacyl-[ACP] + holo-[ACP] + CO2</text>
        <dbReference type="Rhea" id="RHEA:22836"/>
        <dbReference type="Rhea" id="RHEA-COMP:9623"/>
        <dbReference type="Rhea" id="RHEA-COMP:9685"/>
        <dbReference type="Rhea" id="RHEA-COMP:9916"/>
        <dbReference type="Rhea" id="RHEA-COMP:14125"/>
        <dbReference type="ChEBI" id="CHEBI:15378"/>
        <dbReference type="ChEBI" id="CHEBI:16526"/>
        <dbReference type="ChEBI" id="CHEBI:64479"/>
        <dbReference type="ChEBI" id="CHEBI:78449"/>
        <dbReference type="ChEBI" id="CHEBI:78776"/>
        <dbReference type="ChEBI" id="CHEBI:138651"/>
        <dbReference type="EC" id="2.3.1.41"/>
    </reaction>
    <physiologicalReaction direction="left-to-right" evidence="12">
        <dbReference type="Rhea" id="RHEA:22837"/>
    </physiologicalReaction>
</comment>
<evidence type="ECO:0000256" key="6">
    <source>
        <dbReference type="ARBA" id="ARBA00022679"/>
    </source>
</evidence>
<dbReference type="EMBL" id="CP139781">
    <property type="protein sequence ID" value="WRQ88538.1"/>
    <property type="molecule type" value="Genomic_DNA"/>
</dbReference>
<organism evidence="15 16">
    <name type="scientific">Actomonas aquatica</name>
    <dbReference type="NCBI Taxonomy" id="2866162"/>
    <lineage>
        <taxon>Bacteria</taxon>
        <taxon>Pseudomonadati</taxon>
        <taxon>Verrucomicrobiota</taxon>
        <taxon>Opitutia</taxon>
        <taxon>Opitutales</taxon>
        <taxon>Opitutaceae</taxon>
        <taxon>Actomonas</taxon>
    </lineage>
</organism>
<dbReference type="Proteomes" id="UP000738431">
    <property type="component" value="Chromosome"/>
</dbReference>
<dbReference type="Pfam" id="PF00109">
    <property type="entry name" value="ketoacyl-synt"/>
    <property type="match status" value="1"/>
</dbReference>
<keyword evidence="7 15" id="KW-0012">Acyltransferase</keyword>
<dbReference type="PANTHER" id="PTHR11712:SF306">
    <property type="entry name" value="3-OXOACYL-[ACYL-CARRIER-PROTEIN] SYNTHASE 1"/>
    <property type="match status" value="1"/>
</dbReference>
<dbReference type="InterPro" id="IPR020841">
    <property type="entry name" value="PKS_Beta-ketoAc_synthase_dom"/>
</dbReference>
<evidence type="ECO:0000259" key="14">
    <source>
        <dbReference type="PROSITE" id="PS52004"/>
    </source>
</evidence>
<evidence type="ECO:0000256" key="13">
    <source>
        <dbReference type="RuleBase" id="RU003694"/>
    </source>
</evidence>
<evidence type="ECO:0000256" key="4">
    <source>
        <dbReference type="ARBA" id="ARBA00013191"/>
    </source>
</evidence>
<keyword evidence="6 13" id="KW-0808">Transferase</keyword>
<evidence type="ECO:0000256" key="7">
    <source>
        <dbReference type="ARBA" id="ARBA00023315"/>
    </source>
</evidence>